<dbReference type="GO" id="GO:0008734">
    <property type="term" value="F:L-aspartate oxidase activity"/>
    <property type="evidence" value="ECO:0007669"/>
    <property type="project" value="UniProtKB-UniRule"/>
</dbReference>
<evidence type="ECO:0000256" key="3">
    <source>
        <dbReference type="ARBA" id="ARBA00008562"/>
    </source>
</evidence>
<comment type="catalytic activity">
    <reaction evidence="9">
        <text>L-aspartate + O2 = iminosuccinate + H2O2</text>
        <dbReference type="Rhea" id="RHEA:25876"/>
        <dbReference type="ChEBI" id="CHEBI:15379"/>
        <dbReference type="ChEBI" id="CHEBI:16240"/>
        <dbReference type="ChEBI" id="CHEBI:29991"/>
        <dbReference type="ChEBI" id="CHEBI:77875"/>
        <dbReference type="EC" id="1.4.3.16"/>
    </reaction>
    <physiologicalReaction direction="left-to-right" evidence="9">
        <dbReference type="Rhea" id="RHEA:25877"/>
    </physiologicalReaction>
</comment>
<keyword evidence="5 11" id="KW-0285">Flavoprotein</keyword>
<evidence type="ECO:0000256" key="8">
    <source>
        <dbReference type="ARBA" id="ARBA00023002"/>
    </source>
</evidence>
<feature type="domain" description="Fumarate reductase/succinate dehydrogenase flavoprotein-like C-terminal" evidence="13">
    <location>
        <begin position="450"/>
        <end position="542"/>
    </location>
</feature>
<dbReference type="PANTHER" id="PTHR42716:SF2">
    <property type="entry name" value="L-ASPARTATE OXIDASE, CHLOROPLASTIC"/>
    <property type="match status" value="1"/>
</dbReference>
<dbReference type="GO" id="GO:0005737">
    <property type="term" value="C:cytoplasm"/>
    <property type="evidence" value="ECO:0007669"/>
    <property type="project" value="UniProtKB-SubCell"/>
</dbReference>
<dbReference type="UniPathway" id="UPA00253">
    <property type="reaction ID" value="UER00326"/>
</dbReference>
<dbReference type="InterPro" id="IPR036188">
    <property type="entry name" value="FAD/NAD-bd_sf"/>
</dbReference>
<evidence type="ECO:0000256" key="7">
    <source>
        <dbReference type="ARBA" id="ARBA00022827"/>
    </source>
</evidence>
<sequence>MDSIFHQRRYLIPFRAVLLPQIFTDVLVIGAGVAGMRAALAAADEGASESTDVIIATKGILQDSSTYWAQGGVAAVMDEADSFESHTEDTMIAGAGLCDKYAVETIVKQAPKRIQELIDWGMRFDQSSESNTPSLAREGGHTHRRILHADGDGTGKAFALTLYDQILEHDAIRLFDDCFVLDYITDKDNHTCLGAITHHPKYGLQVIWASSTIVASGGCGHLYRESTNPSTVTGDGIAAAFRAGAQLQDMAFVQFHPTTLYIAGAARSLISEAVRGEGAYLLDKDGHRFMQDYDSRGELAPRDVVAKSIIKQISKTQHTNVYLDVRHLGKNFLKRFPGISKQLQAFDINPLTDLIPVHPSAHYMVGGIKTDLNGRTNITGLYACGEVAATGLHGANRLASNSLLEGLVMGATAGQTALEMAHKNTIKPPVKIISDIRISERSNLDLDDVRSSLRSIMWRNVSIERSGQMLDEVQTSINFWAQYTLDKIFDDRHGWETQNMLTLGSLITQAARWRAESRGTHQRTDCNQTSDQFKVHDIWHIGSETPTFKPIN</sequence>
<evidence type="ECO:0000256" key="10">
    <source>
        <dbReference type="NCBIfam" id="TIGR00551"/>
    </source>
</evidence>
<dbReference type="EC" id="1.4.3.16" evidence="4 10"/>
<evidence type="ECO:0000256" key="9">
    <source>
        <dbReference type="ARBA" id="ARBA00048305"/>
    </source>
</evidence>
<dbReference type="Pfam" id="PF02910">
    <property type="entry name" value="Succ_DH_flav_C"/>
    <property type="match status" value="1"/>
</dbReference>
<keyword evidence="15" id="KW-1185">Reference proteome</keyword>
<dbReference type="Pfam" id="PF00890">
    <property type="entry name" value="FAD_binding_2"/>
    <property type="match status" value="1"/>
</dbReference>
<keyword evidence="7 11" id="KW-0274">FAD</keyword>
<dbReference type="FunFam" id="3.90.700.10:FF:000002">
    <property type="entry name" value="L-aspartate oxidase"/>
    <property type="match status" value="1"/>
</dbReference>
<protein>
    <recommendedName>
        <fullName evidence="4 10">L-aspartate oxidase</fullName>
        <ecNumber evidence="4 10">1.4.3.16</ecNumber>
    </recommendedName>
</protein>
<name>A0A517YTN2_9BACT</name>
<keyword evidence="8 11" id="KW-0560">Oxidoreductase</keyword>
<dbReference type="PANTHER" id="PTHR42716">
    <property type="entry name" value="L-ASPARTATE OXIDASE"/>
    <property type="match status" value="1"/>
</dbReference>
<dbReference type="PRINTS" id="PR00411">
    <property type="entry name" value="PNDRDTASEI"/>
</dbReference>
<reference evidence="14 15" key="1">
    <citation type="submission" date="2019-02" db="EMBL/GenBank/DDBJ databases">
        <title>Deep-cultivation of Planctomycetes and their phenomic and genomic characterization uncovers novel biology.</title>
        <authorList>
            <person name="Wiegand S."/>
            <person name="Jogler M."/>
            <person name="Boedeker C."/>
            <person name="Pinto D."/>
            <person name="Vollmers J."/>
            <person name="Rivas-Marin E."/>
            <person name="Kohn T."/>
            <person name="Peeters S.H."/>
            <person name="Heuer A."/>
            <person name="Rast P."/>
            <person name="Oberbeckmann S."/>
            <person name="Bunk B."/>
            <person name="Jeske O."/>
            <person name="Meyerdierks A."/>
            <person name="Storesund J.E."/>
            <person name="Kallscheuer N."/>
            <person name="Luecker S."/>
            <person name="Lage O.M."/>
            <person name="Pohl T."/>
            <person name="Merkel B.J."/>
            <person name="Hornburger P."/>
            <person name="Mueller R.-W."/>
            <person name="Bruemmer F."/>
            <person name="Labrenz M."/>
            <person name="Spormann A.M."/>
            <person name="Op den Camp H."/>
            <person name="Overmann J."/>
            <person name="Amann R."/>
            <person name="Jetten M.S.M."/>
            <person name="Mascher T."/>
            <person name="Medema M.H."/>
            <person name="Devos D.P."/>
            <person name="Kaster A.-K."/>
            <person name="Ovreas L."/>
            <person name="Rohde M."/>
            <person name="Galperin M.Y."/>
            <person name="Jogler C."/>
        </authorList>
    </citation>
    <scope>NUCLEOTIDE SEQUENCE [LARGE SCALE GENOMIC DNA]</scope>
    <source>
        <strain evidence="14 15">KS4</strain>
    </source>
</reference>
<accession>A0A517YTN2</accession>
<dbReference type="InterPro" id="IPR015939">
    <property type="entry name" value="Fum_Rdtase/Succ_DH_flav-like_C"/>
</dbReference>
<comment type="cofactor">
    <cofactor evidence="1 11">
        <name>FAD</name>
        <dbReference type="ChEBI" id="CHEBI:57692"/>
    </cofactor>
</comment>
<evidence type="ECO:0000256" key="1">
    <source>
        <dbReference type="ARBA" id="ARBA00001974"/>
    </source>
</evidence>
<evidence type="ECO:0000259" key="13">
    <source>
        <dbReference type="Pfam" id="PF02910"/>
    </source>
</evidence>
<feature type="domain" description="FAD-dependent oxidoreductase 2 FAD-binding" evidence="12">
    <location>
        <begin position="25"/>
        <end position="403"/>
    </location>
</feature>
<evidence type="ECO:0000256" key="2">
    <source>
        <dbReference type="ARBA" id="ARBA00004950"/>
    </source>
</evidence>
<organism evidence="14 15">
    <name type="scientific">Poriferisphaera corsica</name>
    <dbReference type="NCBI Taxonomy" id="2528020"/>
    <lineage>
        <taxon>Bacteria</taxon>
        <taxon>Pseudomonadati</taxon>
        <taxon>Planctomycetota</taxon>
        <taxon>Phycisphaerae</taxon>
        <taxon>Phycisphaerales</taxon>
        <taxon>Phycisphaeraceae</taxon>
        <taxon>Poriferisphaera</taxon>
    </lineage>
</organism>
<evidence type="ECO:0000313" key="14">
    <source>
        <dbReference type="EMBL" id="QDU33584.1"/>
    </source>
</evidence>
<dbReference type="SUPFAM" id="SSF56425">
    <property type="entry name" value="Succinate dehydrogenase/fumarate reductase flavoprotein, catalytic domain"/>
    <property type="match status" value="1"/>
</dbReference>
<dbReference type="Gene3D" id="3.90.700.10">
    <property type="entry name" value="Succinate dehydrogenase/fumarate reductase flavoprotein, catalytic domain"/>
    <property type="match status" value="1"/>
</dbReference>
<dbReference type="KEGG" id="pcor:KS4_16350"/>
<comment type="pathway">
    <text evidence="2 11">Cofactor biosynthesis; NAD(+) biosynthesis; iminoaspartate from L-aspartate (oxidase route): step 1/1.</text>
</comment>
<proteinExistence type="inferred from homology"/>
<dbReference type="InterPro" id="IPR005288">
    <property type="entry name" value="NadB"/>
</dbReference>
<keyword evidence="6 11" id="KW-0662">Pyridine nucleotide biosynthesis</keyword>
<gene>
    <name evidence="14" type="primary">nadB</name>
    <name evidence="14" type="ORF">KS4_16350</name>
</gene>
<dbReference type="InterPro" id="IPR037099">
    <property type="entry name" value="Fum_R/Succ_DH_flav-like_C_sf"/>
</dbReference>
<dbReference type="GO" id="GO:0034628">
    <property type="term" value="P:'de novo' NAD+ biosynthetic process from L-aspartate"/>
    <property type="evidence" value="ECO:0007669"/>
    <property type="project" value="TreeGrafter"/>
</dbReference>
<dbReference type="OrthoDB" id="9806724at2"/>
<dbReference type="InterPro" id="IPR027477">
    <property type="entry name" value="Succ_DH/fumarate_Rdtase_cat_sf"/>
</dbReference>
<dbReference type="Gene3D" id="3.50.50.60">
    <property type="entry name" value="FAD/NAD(P)-binding domain"/>
    <property type="match status" value="1"/>
</dbReference>
<dbReference type="AlphaFoldDB" id="A0A517YTN2"/>
<comment type="function">
    <text evidence="11">Catalyzes the oxidation of L-aspartate to iminoaspartate.</text>
</comment>
<dbReference type="Gene3D" id="1.20.58.100">
    <property type="entry name" value="Fumarate reductase/succinate dehydrogenase flavoprotein-like, C-terminal domain"/>
    <property type="match status" value="1"/>
</dbReference>
<dbReference type="RefSeq" id="WP_145076737.1">
    <property type="nucleotide sequence ID" value="NZ_CP036425.1"/>
</dbReference>
<comment type="similarity">
    <text evidence="3 11">Belongs to the FAD-dependent oxidoreductase 2 family. NadB subfamily.</text>
</comment>
<evidence type="ECO:0000313" key="15">
    <source>
        <dbReference type="Proteomes" id="UP000317369"/>
    </source>
</evidence>
<dbReference type="InterPro" id="IPR003953">
    <property type="entry name" value="FAD-dep_OxRdtase_2_FAD-bd"/>
</dbReference>
<dbReference type="NCBIfam" id="TIGR00551">
    <property type="entry name" value="nadB"/>
    <property type="match status" value="1"/>
</dbReference>
<dbReference type="EMBL" id="CP036425">
    <property type="protein sequence ID" value="QDU33584.1"/>
    <property type="molecule type" value="Genomic_DNA"/>
</dbReference>
<evidence type="ECO:0000259" key="12">
    <source>
        <dbReference type="Pfam" id="PF00890"/>
    </source>
</evidence>
<comment type="subcellular location">
    <subcellularLocation>
        <location evidence="11">Cytoplasm</location>
    </subcellularLocation>
</comment>
<evidence type="ECO:0000256" key="11">
    <source>
        <dbReference type="RuleBase" id="RU362049"/>
    </source>
</evidence>
<evidence type="ECO:0000256" key="5">
    <source>
        <dbReference type="ARBA" id="ARBA00022630"/>
    </source>
</evidence>
<dbReference type="SUPFAM" id="SSF46977">
    <property type="entry name" value="Succinate dehydrogenase/fumarate reductase flavoprotein C-terminal domain"/>
    <property type="match status" value="1"/>
</dbReference>
<dbReference type="PRINTS" id="PR00368">
    <property type="entry name" value="FADPNR"/>
</dbReference>
<dbReference type="Proteomes" id="UP000317369">
    <property type="component" value="Chromosome"/>
</dbReference>
<dbReference type="SUPFAM" id="SSF51905">
    <property type="entry name" value="FAD/NAD(P)-binding domain"/>
    <property type="match status" value="1"/>
</dbReference>
<evidence type="ECO:0000256" key="6">
    <source>
        <dbReference type="ARBA" id="ARBA00022642"/>
    </source>
</evidence>
<evidence type="ECO:0000256" key="4">
    <source>
        <dbReference type="ARBA" id="ARBA00012173"/>
    </source>
</evidence>